<organism evidence="1 2">
    <name type="scientific">Roseateles flavus</name>
    <dbReference type="NCBI Taxonomy" id="3149041"/>
    <lineage>
        <taxon>Bacteria</taxon>
        <taxon>Pseudomonadati</taxon>
        <taxon>Pseudomonadota</taxon>
        <taxon>Betaproteobacteria</taxon>
        <taxon>Burkholderiales</taxon>
        <taxon>Sphaerotilaceae</taxon>
        <taxon>Roseateles</taxon>
    </lineage>
</organism>
<evidence type="ECO:0000313" key="1">
    <source>
        <dbReference type="EMBL" id="MEO3715720.1"/>
    </source>
</evidence>
<proteinExistence type="predicted"/>
<accession>A0ABV0GKW4</accession>
<dbReference type="EMBL" id="JBDPZC010000018">
    <property type="protein sequence ID" value="MEO3715720.1"/>
    <property type="molecule type" value="Genomic_DNA"/>
</dbReference>
<reference evidence="1 2" key="1">
    <citation type="submission" date="2024-05" db="EMBL/GenBank/DDBJ databases">
        <title>Roseateles sp. 2.12 16S ribosomal RNA gene Genome sequencing and assembly.</title>
        <authorList>
            <person name="Woo H."/>
        </authorList>
    </citation>
    <scope>NUCLEOTIDE SEQUENCE [LARGE SCALE GENOMIC DNA]</scope>
    <source>
        <strain evidence="1 2">2.12</strain>
    </source>
</reference>
<sequence length="163" mass="17589">MNAEQADALCHAVWRRGVAALLGLCCHALGQEAHVLMPEPPTSVHHEHLGLSLQLVHPHAGEVAVGDVDRWLIRSLQWRADVVSGLWTHALPFGLDPANETPASAAQKLQVGGLGLDPAAVAAGDRRQTFFLEEGLVLELLWRECLAGLEQVRAVRLGSELLV</sequence>
<evidence type="ECO:0000313" key="2">
    <source>
        <dbReference type="Proteomes" id="UP001462640"/>
    </source>
</evidence>
<keyword evidence="2" id="KW-1185">Reference proteome</keyword>
<comment type="caution">
    <text evidence="1">The sequence shown here is derived from an EMBL/GenBank/DDBJ whole genome shotgun (WGS) entry which is preliminary data.</text>
</comment>
<name>A0ABV0GKW4_9BURK</name>
<dbReference type="RefSeq" id="WP_347613348.1">
    <property type="nucleotide sequence ID" value="NZ_JBDPZC010000018.1"/>
</dbReference>
<protein>
    <submittedName>
        <fullName evidence="1">Uncharacterized protein</fullName>
    </submittedName>
</protein>
<dbReference type="Proteomes" id="UP001462640">
    <property type="component" value="Unassembled WGS sequence"/>
</dbReference>
<gene>
    <name evidence="1" type="ORF">ABDJ40_23340</name>
</gene>